<dbReference type="OMA" id="DAQRNWD"/>
<dbReference type="GO" id="GO:0008173">
    <property type="term" value="F:RNA methyltransferase activity"/>
    <property type="evidence" value="ECO:0007669"/>
    <property type="project" value="UniProtKB-ARBA"/>
</dbReference>
<feature type="coiled-coil region" evidence="5">
    <location>
        <begin position="15"/>
        <end position="42"/>
    </location>
</feature>
<dbReference type="EMBL" id="LT551959">
    <property type="protein sequence ID" value="SAL97812.1"/>
    <property type="molecule type" value="Genomic_DNA"/>
</dbReference>
<gene>
    <name evidence="7" type="primary">ABSGL_03328.1 scaffold 4426</name>
</gene>
<dbReference type="GO" id="GO:0008757">
    <property type="term" value="F:S-adenosylmethionine-dependent methyltransferase activity"/>
    <property type="evidence" value="ECO:0007669"/>
    <property type="project" value="UniProtKB-ARBA"/>
</dbReference>
<evidence type="ECO:0000256" key="2">
    <source>
        <dbReference type="ARBA" id="ARBA00022603"/>
    </source>
</evidence>
<keyword evidence="3 4" id="KW-0808">Transferase</keyword>
<proteinExistence type="inferred from homology"/>
<evidence type="ECO:0000259" key="6">
    <source>
        <dbReference type="Pfam" id="PF08242"/>
    </source>
</evidence>
<keyword evidence="2 4" id="KW-0489">Methyltransferase</keyword>
<dbReference type="EC" id="2.1.1.-" evidence="4"/>
<accession>A0A163J8Z5</accession>
<dbReference type="FunCoup" id="A0A163J8Z5">
    <property type="interactions" value="220"/>
</dbReference>
<evidence type="ECO:0000256" key="5">
    <source>
        <dbReference type="SAM" id="Coils"/>
    </source>
</evidence>
<dbReference type="AlphaFoldDB" id="A0A163J8Z5"/>
<dbReference type="GO" id="GO:0032259">
    <property type="term" value="P:methylation"/>
    <property type="evidence" value="ECO:0007669"/>
    <property type="project" value="UniProtKB-KW"/>
</dbReference>
<dbReference type="InterPro" id="IPR029063">
    <property type="entry name" value="SAM-dependent_MTases_sf"/>
</dbReference>
<evidence type="ECO:0000313" key="8">
    <source>
        <dbReference type="Proteomes" id="UP000078561"/>
    </source>
</evidence>
<dbReference type="InterPro" id="IPR013217">
    <property type="entry name" value="Methyltransf_12"/>
</dbReference>
<evidence type="ECO:0000256" key="3">
    <source>
        <dbReference type="ARBA" id="ARBA00022679"/>
    </source>
</evidence>
<name>A0A163J8Z5_ABSGL</name>
<dbReference type="InterPro" id="IPR026113">
    <property type="entry name" value="METTL2/6/8-like"/>
</dbReference>
<reference evidence="7" key="1">
    <citation type="submission" date="2016-04" db="EMBL/GenBank/DDBJ databases">
        <authorList>
            <person name="Evans L.H."/>
            <person name="Alamgir A."/>
            <person name="Owens N."/>
            <person name="Weber N.D."/>
            <person name="Virtaneva K."/>
            <person name="Barbian K."/>
            <person name="Babar A."/>
            <person name="Rosenke K."/>
        </authorList>
    </citation>
    <scope>NUCLEOTIDE SEQUENCE [LARGE SCALE GENOMIC DNA]</scope>
    <source>
        <strain evidence="7">CBS 101.48</strain>
    </source>
</reference>
<dbReference type="PANTHER" id="PTHR22809">
    <property type="entry name" value="METHYLTRANSFERASE-RELATED"/>
    <property type="match status" value="1"/>
</dbReference>
<organism evidence="7">
    <name type="scientific">Absidia glauca</name>
    <name type="common">Pin mould</name>
    <dbReference type="NCBI Taxonomy" id="4829"/>
    <lineage>
        <taxon>Eukaryota</taxon>
        <taxon>Fungi</taxon>
        <taxon>Fungi incertae sedis</taxon>
        <taxon>Mucoromycota</taxon>
        <taxon>Mucoromycotina</taxon>
        <taxon>Mucoromycetes</taxon>
        <taxon>Mucorales</taxon>
        <taxon>Cunninghamellaceae</taxon>
        <taxon>Absidia</taxon>
    </lineage>
</organism>
<dbReference type="InParanoid" id="A0A163J8Z5"/>
<sequence length="286" mass="33304">MATNEDTVVIRNVDNARVGQESERIERHLQRAKETIEKDDKEIGAFWVNKYKKEAAKNWDIFYKRHATKFFKDRHWTDREFKELAYQDGDSPDQQKKCLEIGCGVGNFVFPVLADNSNLFIYACDFSKRAVDMVKANEQYNESRCHAFVCDITSDPLTDNVPEDSLDLVSAIFVLSAIPPEKLHLAIQNIFKVLKSGGQVLLRDYGLYDEAQVKFSATLDKKLDQNLYVRQDGTMSYFFSMEDLQSRFEAEGFKTVKNEYVYRETTNRRMEMTVDRIFVQAKFQKP</sequence>
<evidence type="ECO:0000256" key="4">
    <source>
        <dbReference type="PIRNR" id="PIRNR037755"/>
    </source>
</evidence>
<feature type="domain" description="Methyltransferase type 12" evidence="6">
    <location>
        <begin position="99"/>
        <end position="199"/>
    </location>
</feature>
<dbReference type="PIRSF" id="PIRSF037755">
    <property type="entry name" value="Mettl2_prd"/>
    <property type="match status" value="1"/>
</dbReference>
<dbReference type="STRING" id="4829.A0A163J8Z5"/>
<comment type="similarity">
    <text evidence="1 4">Belongs to the methyltransferase superfamily. METL family.</text>
</comment>
<dbReference type="Gene3D" id="3.40.50.150">
    <property type="entry name" value="Vaccinia Virus protein VP39"/>
    <property type="match status" value="1"/>
</dbReference>
<keyword evidence="8" id="KW-1185">Reference proteome</keyword>
<comment type="function">
    <text evidence="4">S-adenosyl-L-methionine-dependent methyltransferase.</text>
</comment>
<dbReference type="PANTHER" id="PTHR22809:SF5">
    <property type="entry name" value="TRNA N(3)-METHYLCYTIDINE METHYLTRANSFERASE METTL6"/>
    <property type="match status" value="1"/>
</dbReference>
<evidence type="ECO:0000256" key="1">
    <source>
        <dbReference type="ARBA" id="ARBA00009725"/>
    </source>
</evidence>
<protein>
    <recommendedName>
        <fullName evidence="4">tRNA N(3)-methylcytidine methyltransferase</fullName>
        <ecNumber evidence="4">2.1.1.-</ecNumber>
    </recommendedName>
</protein>
<keyword evidence="5" id="KW-0175">Coiled coil</keyword>
<dbReference type="Pfam" id="PF08242">
    <property type="entry name" value="Methyltransf_12"/>
    <property type="match status" value="1"/>
</dbReference>
<dbReference type="OrthoDB" id="417697at2759"/>
<evidence type="ECO:0000313" key="7">
    <source>
        <dbReference type="EMBL" id="SAL97812.1"/>
    </source>
</evidence>
<dbReference type="CDD" id="cd02440">
    <property type="entry name" value="AdoMet_MTases"/>
    <property type="match status" value="1"/>
</dbReference>
<dbReference type="SUPFAM" id="SSF53335">
    <property type="entry name" value="S-adenosyl-L-methionine-dependent methyltransferases"/>
    <property type="match status" value="1"/>
</dbReference>
<dbReference type="Proteomes" id="UP000078561">
    <property type="component" value="Unassembled WGS sequence"/>
</dbReference>